<feature type="compositionally biased region" description="Low complexity" evidence="5">
    <location>
        <begin position="187"/>
        <end position="198"/>
    </location>
</feature>
<dbReference type="Gene3D" id="1.20.5.190">
    <property type="match status" value="6"/>
</dbReference>
<name>A0A1I8EDM5_WUCBA</name>
<dbReference type="GO" id="GO:0051295">
    <property type="term" value="P:establishment of meiotic spindle localization"/>
    <property type="evidence" value="ECO:0007669"/>
    <property type="project" value="TreeGrafter"/>
</dbReference>
<dbReference type="GO" id="GO:0005737">
    <property type="term" value="C:cytoplasm"/>
    <property type="evidence" value="ECO:0007669"/>
    <property type="project" value="UniProtKB-SubCell"/>
</dbReference>
<dbReference type="PROSITE" id="PS50096">
    <property type="entry name" value="IQ"/>
    <property type="match status" value="11"/>
</dbReference>
<dbReference type="WBParaSite" id="maker-PairedContig_1607-snap-gene-0.9-mRNA-1">
    <property type="protein sequence ID" value="maker-PairedContig_1607-snap-gene-0.9-mRNA-1"/>
    <property type="gene ID" value="maker-PairedContig_1607-snap-gene-0.9"/>
</dbReference>
<sequence>MNLKTNLKDWCKFDLLNASMTHACTSTKAIKMHLKSTQHAARLRARIESMDQSGHRKHISITGVNRLLPHIYEENTAYESQLDSLRYVSQSQAFLKDICNKKDAFFVSNRPSDKRVFRQKTPSADDIYNSRPGLSLHFSPGTNASNTTMTKRLELLKKRCELRKAVIKKSNLPHNQICLHETDEKVSSSASEAPNSISDYEENENVDASVQSPQNGAISSTSISSKTTNATYVVQPLPHEVERDFTSRYKKTEMDKKLIHQAALTSWLNYLLDENSDITDNSEISAKSKKDADLYLWKLLTSGNDIPMMKDNEPQDNISYRCFMATNELSEMRARFRLLYENSPIPNDIADVLEWIDGFTLMSARLQVDLLNLLLSFHPFYLRLGLETILSINIGIKTNFKTQLRIIASAITQNIFKNPKIMNNRKYVQGRAKILINERGTEALLQHFLTKICQFLFIVDKAWRDDVISRKNRCIFVKWSAYKSINDVVAALSRELMTGTSNLPKTLSRLGLFLDRKQGFFEEFQYHVTDLLKDLSNGMILGRTVEILADLQNGTVIHCLRDPGGDRLRKVGNVKTVIDFAKRKGLLPEDLYVDIEGIVQGNIDEIISLLWRFVGKELGSINDSDNCDAEVDSISQQLLSLFGMSYEIRNPLELADGKLFSFLWKQYYSYGTPFELFAGTTVLEKIANAAECHFGIPSLMLLKWKNTPEEKALCLFTKIFISRIYECYKLTSSAIVIQRAFRRYRYRSTLKMDYNVPHKSESDVNTYVPDKIAQLPQVITEEDLERTKASVTIQRYFRGWFARTLYQKMKCDKTLQEREAKAVIIQKFIRGWLARTSYRKLLHEQNTKKRENASIVIQKYFRFWLARKSKMQNKRILQKRENAARILQSCIRGWLARLHYRNLLHEVSSSKRESAAITLQKFIRGWLARTFYRKLLHEQNTKKRENASIVIQKYVRFWLARKSKMQNKGILQKRRNAARILQKYVRFWLARKSKMQNKRILQKRENAARILQSRVRGWLARLHYRNLSHEISSRKRENAAITLQQYVRGWIARKNYHKMRHEVALRKQEYAAITLQRYLRGWLARRNYRLMQRKKVVFQKEDAVFIVQNFISDTESRDERFGNKMHGCKVISSKEHLQILRELKMQHNRLRFRRQKFFQAVEDKIKLALLLRSERNRRIKAATIIQAWWRGYLIRKRYVAVRNKIDANRVARQKAATHEERSERMQPIMHRVMNAMENLNSERLYIRYKATEVLQKFVGLSELCAQYVFNNGCLECVLDSLDSCNRGVGSTEVVIPLCSILWSILKFKIVRNNLEEERRQDIVKQCYHFMLAFHKVPNVVTNLTAVILALNANNEQYKKASYFIAELTKKFAKLSESDERIIALRKLQYHAKLN</sequence>
<dbReference type="PANTHER" id="PTHR22706">
    <property type="entry name" value="ASSEMBLY FACTOR FOR SPINDLE MICROTUBULES"/>
    <property type="match status" value="1"/>
</dbReference>
<dbReference type="SUPFAM" id="SSF47576">
    <property type="entry name" value="Calponin-homology domain, CH-domain"/>
    <property type="match status" value="1"/>
</dbReference>
<proteinExistence type="predicted"/>
<dbReference type="SUPFAM" id="SSF52540">
    <property type="entry name" value="P-loop containing nucleoside triphosphate hydrolases"/>
    <property type="match status" value="2"/>
</dbReference>
<keyword evidence="2" id="KW-0963">Cytoplasm</keyword>
<dbReference type="GO" id="GO:0000922">
    <property type="term" value="C:spindle pole"/>
    <property type="evidence" value="ECO:0007669"/>
    <property type="project" value="TreeGrafter"/>
</dbReference>
<evidence type="ECO:0000256" key="4">
    <source>
        <dbReference type="ARBA" id="ARBA00022860"/>
    </source>
</evidence>
<keyword evidence="4" id="KW-0112">Calmodulin-binding</keyword>
<dbReference type="InterPro" id="IPR000048">
    <property type="entry name" value="IQ_motif_EF-hand-BS"/>
</dbReference>
<organism evidence="6">
    <name type="scientific">Wuchereria bancrofti</name>
    <dbReference type="NCBI Taxonomy" id="6293"/>
    <lineage>
        <taxon>Eukaryota</taxon>
        <taxon>Metazoa</taxon>
        <taxon>Ecdysozoa</taxon>
        <taxon>Nematoda</taxon>
        <taxon>Chromadorea</taxon>
        <taxon>Rhabditida</taxon>
        <taxon>Spirurina</taxon>
        <taxon>Spiruromorpha</taxon>
        <taxon>Filarioidea</taxon>
        <taxon>Onchocercidae</taxon>
        <taxon>Wuchereria</taxon>
    </lineage>
</organism>
<dbReference type="STRING" id="6293.A0A1I8EDM5"/>
<dbReference type="GO" id="GO:0007051">
    <property type="term" value="P:spindle organization"/>
    <property type="evidence" value="ECO:0007669"/>
    <property type="project" value="TreeGrafter"/>
</dbReference>
<dbReference type="GO" id="GO:0005516">
    <property type="term" value="F:calmodulin binding"/>
    <property type="evidence" value="ECO:0007669"/>
    <property type="project" value="UniProtKB-KW"/>
</dbReference>
<feature type="compositionally biased region" description="Polar residues" evidence="5">
    <location>
        <begin position="206"/>
        <end position="217"/>
    </location>
</feature>
<evidence type="ECO:0008006" key="7">
    <source>
        <dbReference type="Google" id="ProtNLM"/>
    </source>
</evidence>
<evidence type="ECO:0000256" key="2">
    <source>
        <dbReference type="ARBA" id="ARBA00022490"/>
    </source>
</evidence>
<accession>A0A1I8EDM5</accession>
<evidence type="ECO:0000313" key="6">
    <source>
        <dbReference type="WBParaSite" id="maker-PairedContig_1607-snap-gene-0.9-mRNA-1"/>
    </source>
</evidence>
<dbReference type="CDD" id="cd21223">
    <property type="entry name" value="CH_ASPM_rpt1"/>
    <property type="match status" value="1"/>
</dbReference>
<protein>
    <recommendedName>
        <fullName evidence="7">Calponin-homology (CH) domain-containing protein</fullName>
    </recommendedName>
</protein>
<dbReference type="Pfam" id="PF00612">
    <property type="entry name" value="IQ"/>
    <property type="match status" value="11"/>
</dbReference>
<dbReference type="InterPro" id="IPR036872">
    <property type="entry name" value="CH_dom_sf"/>
</dbReference>
<dbReference type="InterPro" id="IPR051185">
    <property type="entry name" value="ASPM"/>
</dbReference>
<feature type="region of interest" description="Disordered" evidence="5">
    <location>
        <begin position="182"/>
        <end position="223"/>
    </location>
</feature>
<dbReference type="GO" id="GO:0000278">
    <property type="term" value="P:mitotic cell cycle"/>
    <property type="evidence" value="ECO:0007669"/>
    <property type="project" value="TreeGrafter"/>
</dbReference>
<comment type="subcellular location">
    <subcellularLocation>
        <location evidence="1">Cytoplasm</location>
    </subcellularLocation>
</comment>
<keyword evidence="3" id="KW-0677">Repeat</keyword>
<reference evidence="6" key="1">
    <citation type="submission" date="2016-11" db="UniProtKB">
        <authorList>
            <consortium name="WormBaseParasite"/>
        </authorList>
    </citation>
    <scope>IDENTIFICATION</scope>
    <source>
        <strain evidence="6">pt0022</strain>
    </source>
</reference>
<dbReference type="PANTHER" id="PTHR22706:SF1">
    <property type="entry name" value="ASSEMBLY FACTOR FOR SPINDLE MICROTUBULES"/>
    <property type="match status" value="1"/>
</dbReference>
<dbReference type="Gene3D" id="1.10.418.10">
    <property type="entry name" value="Calponin-like domain"/>
    <property type="match status" value="1"/>
</dbReference>
<evidence type="ECO:0000256" key="1">
    <source>
        <dbReference type="ARBA" id="ARBA00004496"/>
    </source>
</evidence>
<dbReference type="CDD" id="cd23767">
    <property type="entry name" value="IQCD"/>
    <property type="match status" value="1"/>
</dbReference>
<dbReference type="SMART" id="SM00015">
    <property type="entry name" value="IQ"/>
    <property type="match status" value="12"/>
</dbReference>
<evidence type="ECO:0000256" key="5">
    <source>
        <dbReference type="SAM" id="MobiDB-lite"/>
    </source>
</evidence>
<dbReference type="InterPro" id="IPR027417">
    <property type="entry name" value="P-loop_NTPase"/>
</dbReference>
<evidence type="ECO:0000256" key="3">
    <source>
        <dbReference type="ARBA" id="ARBA00022737"/>
    </source>
</evidence>